<evidence type="ECO:0000313" key="7">
    <source>
        <dbReference type="EMBL" id="CBH97281.1"/>
    </source>
</evidence>
<dbReference type="InterPro" id="IPR007016">
    <property type="entry name" value="O-antigen_ligase-rel_domated"/>
</dbReference>
<feature type="transmembrane region" description="Helical" evidence="5">
    <location>
        <begin position="147"/>
        <end position="166"/>
    </location>
</feature>
<evidence type="ECO:0000256" key="5">
    <source>
        <dbReference type="SAM" id="Phobius"/>
    </source>
</evidence>
<accession>E6PQS6</accession>
<evidence type="ECO:0000256" key="2">
    <source>
        <dbReference type="ARBA" id="ARBA00022692"/>
    </source>
</evidence>
<protein>
    <submittedName>
        <fullName evidence="7">Putative O-antigen polymerase</fullName>
    </submittedName>
</protein>
<evidence type="ECO:0000256" key="3">
    <source>
        <dbReference type="ARBA" id="ARBA00022989"/>
    </source>
</evidence>
<dbReference type="Pfam" id="PF04932">
    <property type="entry name" value="Wzy_C"/>
    <property type="match status" value="1"/>
</dbReference>
<comment type="caution">
    <text evidence="7">The sequence shown here is derived from an EMBL/GenBank/DDBJ whole genome shotgun (WGS) entry which is preliminary data.</text>
</comment>
<gene>
    <name evidence="7" type="ORF">CARN2_2753</name>
</gene>
<feature type="transmembrane region" description="Helical" evidence="5">
    <location>
        <begin position="326"/>
        <end position="345"/>
    </location>
</feature>
<organism evidence="7">
    <name type="scientific">mine drainage metagenome</name>
    <dbReference type="NCBI Taxonomy" id="410659"/>
    <lineage>
        <taxon>unclassified sequences</taxon>
        <taxon>metagenomes</taxon>
        <taxon>ecological metagenomes</taxon>
    </lineage>
</organism>
<dbReference type="EMBL" id="CABM01000042">
    <property type="protein sequence ID" value="CBH97281.1"/>
    <property type="molecule type" value="Genomic_DNA"/>
</dbReference>
<dbReference type="PANTHER" id="PTHR37422">
    <property type="entry name" value="TEICHURONIC ACID BIOSYNTHESIS PROTEIN TUAE"/>
    <property type="match status" value="1"/>
</dbReference>
<keyword evidence="3 5" id="KW-1133">Transmembrane helix</keyword>
<feature type="transmembrane region" description="Helical" evidence="5">
    <location>
        <begin position="17"/>
        <end position="42"/>
    </location>
</feature>
<dbReference type="GO" id="GO:0016020">
    <property type="term" value="C:membrane"/>
    <property type="evidence" value="ECO:0007669"/>
    <property type="project" value="UniProtKB-SubCell"/>
</dbReference>
<sequence length="419" mass="45920">MSQQFAEPTRPWRLIDLAAVLLVFTLPLPTAWGSIAVVLLLLAWPWSGRWTEQFQRWKAVPAAMWATALLLMFIIGASYSAGTQHGVINFMTKYAKLLLLPLLVMTMSNERWRQRAIHAFLVGAVLAAALSYARFLGWVPTRCQQSMVQGTIHFGTIMAFAAYFFARKAFASKRLAWLWTLTSACIAFDVLYTNRARTGYVILFALVVLLAWQRFGWRGMMIGALASTLLAAVAFTTSPVAKRRLDEAISNVHAYAQRQHPHEGMLTGNSMGLRLQFWQNTLALIAKHPLFGTGTGSLHQDYKKLVAGTDTLVAVNPHNEYLGTTAQLGIVGLTLLLGMGASAWRQGLKLPSVDRDAVQAVIATVAIGSLFNSLLLDVNEGRFFVVMLGLLLAGVANQARSSSDLSLTPSRDTGHALSG</sequence>
<name>E6PQS6_9ZZZZ</name>
<feature type="transmembrane region" description="Helical" evidence="5">
    <location>
        <begin position="198"/>
        <end position="215"/>
    </location>
</feature>
<feature type="transmembrane region" description="Helical" evidence="5">
    <location>
        <begin position="222"/>
        <end position="241"/>
    </location>
</feature>
<feature type="domain" description="O-antigen ligase-related" evidence="6">
    <location>
        <begin position="186"/>
        <end position="337"/>
    </location>
</feature>
<evidence type="ECO:0000256" key="1">
    <source>
        <dbReference type="ARBA" id="ARBA00004141"/>
    </source>
</evidence>
<proteinExistence type="predicted"/>
<dbReference type="InterPro" id="IPR051533">
    <property type="entry name" value="WaaL-like"/>
</dbReference>
<feature type="transmembrane region" description="Helical" evidence="5">
    <location>
        <begin position="116"/>
        <end position="135"/>
    </location>
</feature>
<keyword evidence="2 5" id="KW-0812">Transmembrane</keyword>
<feature type="transmembrane region" description="Helical" evidence="5">
    <location>
        <begin position="62"/>
        <end position="81"/>
    </location>
</feature>
<dbReference type="PANTHER" id="PTHR37422:SF13">
    <property type="entry name" value="LIPOPOLYSACCHARIDE BIOSYNTHESIS PROTEIN PA4999-RELATED"/>
    <property type="match status" value="1"/>
</dbReference>
<keyword evidence="4 5" id="KW-0472">Membrane</keyword>
<evidence type="ECO:0000259" key="6">
    <source>
        <dbReference type="Pfam" id="PF04932"/>
    </source>
</evidence>
<comment type="subcellular location">
    <subcellularLocation>
        <location evidence="1">Membrane</location>
        <topology evidence="1">Multi-pass membrane protein</topology>
    </subcellularLocation>
</comment>
<feature type="transmembrane region" description="Helical" evidence="5">
    <location>
        <begin position="357"/>
        <end position="375"/>
    </location>
</feature>
<feature type="transmembrane region" description="Helical" evidence="5">
    <location>
        <begin position="381"/>
        <end position="399"/>
    </location>
</feature>
<reference evidence="7" key="1">
    <citation type="submission" date="2009-10" db="EMBL/GenBank/DDBJ databases">
        <title>Diversity of trophic interactions inside an arsenic-rich microbial ecosystem.</title>
        <authorList>
            <person name="Bertin P.N."/>
            <person name="Heinrich-Salmeron A."/>
            <person name="Pelletier E."/>
            <person name="Goulhen-Chollet F."/>
            <person name="Arsene-Ploetze F."/>
            <person name="Gallien S."/>
            <person name="Calteau A."/>
            <person name="Vallenet D."/>
            <person name="Casiot C."/>
            <person name="Chane-Woon-Ming B."/>
            <person name="Giloteaux L."/>
            <person name="Barakat M."/>
            <person name="Bonnefoy V."/>
            <person name="Bruneel O."/>
            <person name="Chandler M."/>
            <person name="Cleiss J."/>
            <person name="Duran R."/>
            <person name="Elbaz-Poulichet F."/>
            <person name="Fonknechten N."/>
            <person name="Lauga B."/>
            <person name="Mornico D."/>
            <person name="Ortet P."/>
            <person name="Schaeffer C."/>
            <person name="Siguier P."/>
            <person name="Alexander Thil Smith A."/>
            <person name="Van Dorsselaer A."/>
            <person name="Weissenbach J."/>
            <person name="Medigue C."/>
            <person name="Le Paslier D."/>
        </authorList>
    </citation>
    <scope>NUCLEOTIDE SEQUENCE</scope>
</reference>
<dbReference type="AlphaFoldDB" id="E6PQS6"/>
<evidence type="ECO:0000256" key="4">
    <source>
        <dbReference type="ARBA" id="ARBA00023136"/>
    </source>
</evidence>